<reference evidence="2" key="1">
    <citation type="journal article" date="2021" name="Front. Plant Sci.">
        <title>Chromosome-Scale Genome Assembly for Chinese Sour Jujube and Insights Into Its Genome Evolution and Domestication Signature.</title>
        <authorList>
            <person name="Shen L.-Y."/>
            <person name="Luo H."/>
            <person name="Wang X.-L."/>
            <person name="Wang X.-M."/>
            <person name="Qiu X.-J."/>
            <person name="Liu H."/>
            <person name="Zhou S.-S."/>
            <person name="Jia K.-H."/>
            <person name="Nie S."/>
            <person name="Bao Y.-T."/>
            <person name="Zhang R.-G."/>
            <person name="Yun Q.-Z."/>
            <person name="Chai Y.-H."/>
            <person name="Lu J.-Y."/>
            <person name="Li Y."/>
            <person name="Zhao S.-W."/>
            <person name="Mao J.-F."/>
            <person name="Jia S.-G."/>
            <person name="Mao Y.-M."/>
        </authorList>
    </citation>
    <scope>NUCLEOTIDE SEQUENCE</scope>
    <source>
        <strain evidence="2">AT0</strain>
        <tissue evidence="2">Leaf</tissue>
    </source>
</reference>
<dbReference type="PANTHER" id="PTHR33738:SF1">
    <property type="entry name" value="PLANT_T7H20-70 PROTEIN"/>
    <property type="match status" value="1"/>
</dbReference>
<comment type="caution">
    <text evidence="2">The sequence shown here is derived from an EMBL/GenBank/DDBJ whole genome shotgun (WGS) entry which is preliminary data.</text>
</comment>
<accession>A0A978UI93</accession>
<evidence type="ECO:0000256" key="1">
    <source>
        <dbReference type="SAM" id="MobiDB-lite"/>
    </source>
</evidence>
<dbReference type="EMBL" id="JAEACU010000011">
    <property type="protein sequence ID" value="KAH7514524.1"/>
    <property type="molecule type" value="Genomic_DNA"/>
</dbReference>
<proteinExistence type="predicted"/>
<evidence type="ECO:0000313" key="2">
    <source>
        <dbReference type="EMBL" id="KAH7514524.1"/>
    </source>
</evidence>
<evidence type="ECO:0000313" key="3">
    <source>
        <dbReference type="Proteomes" id="UP000813462"/>
    </source>
</evidence>
<feature type="compositionally biased region" description="Basic and acidic residues" evidence="1">
    <location>
        <begin position="42"/>
        <end position="58"/>
    </location>
</feature>
<feature type="compositionally biased region" description="Low complexity" evidence="1">
    <location>
        <begin position="8"/>
        <end position="21"/>
    </location>
</feature>
<feature type="region of interest" description="Disordered" evidence="1">
    <location>
        <begin position="1"/>
        <end position="69"/>
    </location>
</feature>
<sequence>MEGRKPMGSSSSSFTSELFGSKETSSSTGIFGSIFAPSSKVLGRESLRSEVPGKRQDWQSESWNSKPGTPGSACCCLIICTNHHDTSKISESDSHNVPDRDMSSIYQEQRVQPCHLSSSIYYGGQDIYSHPQSTQNQGLNSVFKKDGNEDDSGSASRGNWWKGMAMVNRNIV</sequence>
<dbReference type="PANTHER" id="PTHR33738">
    <property type="entry name" value="EMB|CAB82975.1"/>
    <property type="match status" value="1"/>
</dbReference>
<name>A0A978UI93_ZIZJJ</name>
<dbReference type="Proteomes" id="UP000813462">
    <property type="component" value="Unassembled WGS sequence"/>
</dbReference>
<organism evidence="2 3">
    <name type="scientific">Ziziphus jujuba var. spinosa</name>
    <dbReference type="NCBI Taxonomy" id="714518"/>
    <lineage>
        <taxon>Eukaryota</taxon>
        <taxon>Viridiplantae</taxon>
        <taxon>Streptophyta</taxon>
        <taxon>Embryophyta</taxon>
        <taxon>Tracheophyta</taxon>
        <taxon>Spermatophyta</taxon>
        <taxon>Magnoliopsida</taxon>
        <taxon>eudicotyledons</taxon>
        <taxon>Gunneridae</taxon>
        <taxon>Pentapetalae</taxon>
        <taxon>rosids</taxon>
        <taxon>fabids</taxon>
        <taxon>Rosales</taxon>
        <taxon>Rhamnaceae</taxon>
        <taxon>Paliureae</taxon>
        <taxon>Ziziphus</taxon>
    </lineage>
</organism>
<gene>
    <name evidence="2" type="ORF">FEM48_Zijuj11G0098600</name>
</gene>
<protein>
    <submittedName>
        <fullName evidence="2">Uncharacterized protein</fullName>
    </submittedName>
</protein>
<feature type="region of interest" description="Disordered" evidence="1">
    <location>
        <begin position="133"/>
        <end position="159"/>
    </location>
</feature>
<dbReference type="AlphaFoldDB" id="A0A978UI93"/>